<accession>A0A1H3F0Z5</accession>
<organism evidence="3 5">
    <name type="scientific">Tepidimicrobium xylanilyticum</name>
    <dbReference type="NCBI Taxonomy" id="1123352"/>
    <lineage>
        <taxon>Bacteria</taxon>
        <taxon>Bacillati</taxon>
        <taxon>Bacillota</taxon>
        <taxon>Tissierellia</taxon>
        <taxon>Tissierellales</taxon>
        <taxon>Tepidimicrobiaceae</taxon>
        <taxon>Tepidimicrobium</taxon>
    </lineage>
</organism>
<dbReference type="RefSeq" id="WP_093755120.1">
    <property type="nucleotide sequence ID" value="NZ_FNNG01000024.1"/>
</dbReference>
<keyword evidence="5" id="KW-1185">Reference proteome</keyword>
<gene>
    <name evidence="2" type="ORF">SAMN05660923_03021</name>
    <name evidence="3" type="ORF">SAMN05660923_03038</name>
    <name evidence="4" type="ORF">SAMN05660923_03086</name>
</gene>
<dbReference type="Proteomes" id="UP000198828">
    <property type="component" value="Unassembled WGS sequence"/>
</dbReference>
<dbReference type="InterPro" id="IPR018755">
    <property type="entry name" value="Phage_Mu_Gp48"/>
</dbReference>
<protein>
    <submittedName>
        <fullName evidence="3">Uncharacterized protein</fullName>
    </submittedName>
</protein>
<dbReference type="EMBL" id="FNNG01000028">
    <property type="protein sequence ID" value="SDX87214.1"/>
    <property type="molecule type" value="Genomic_DNA"/>
</dbReference>
<proteinExistence type="predicted"/>
<name>A0A1H3F0Z5_9FIRM</name>
<evidence type="ECO:0000313" key="5">
    <source>
        <dbReference type="Proteomes" id="UP000198828"/>
    </source>
</evidence>
<evidence type="ECO:0000313" key="2">
    <source>
        <dbReference type="EMBL" id="SDX83424.1"/>
    </source>
</evidence>
<dbReference type="EMBL" id="FNNG01000024">
    <property type="protein sequence ID" value="SDX83424.1"/>
    <property type="molecule type" value="Genomic_DNA"/>
</dbReference>
<dbReference type="OrthoDB" id="1851194at2"/>
<evidence type="ECO:0000313" key="3">
    <source>
        <dbReference type="EMBL" id="SDX84467.1"/>
    </source>
</evidence>
<feature type="coiled-coil region" evidence="1">
    <location>
        <begin position="15"/>
        <end position="42"/>
    </location>
</feature>
<sequence length="179" mass="21110">MKQIEEYWPLVLQEIEELQEIANTENIEIDELKESVSNLIDDQFIETATERGIARREKIYKITPFADDSLETRRFRVLARENDKLPYTYKVLINKLNQLCGENGYVMTLNAGEYTLNIKIELVVKRMFDEVDKLVRKMAPSNLVITVELRYNQHLTLSKFTHAQLSQYTHKQLREEVIS</sequence>
<reference evidence="3 5" key="1">
    <citation type="submission" date="2016-10" db="EMBL/GenBank/DDBJ databases">
        <authorList>
            <person name="de Groot N.N."/>
        </authorList>
    </citation>
    <scope>NUCLEOTIDE SEQUENCE [LARGE SCALE GENOMIC DNA]</scope>
    <source>
        <strain evidence="3 5">DSM 23310</strain>
    </source>
</reference>
<keyword evidence="1" id="KW-0175">Coiled coil</keyword>
<evidence type="ECO:0000313" key="4">
    <source>
        <dbReference type="EMBL" id="SDX87214.1"/>
    </source>
</evidence>
<dbReference type="Pfam" id="PF10076">
    <property type="entry name" value="Phage_Mu_Gp48"/>
    <property type="match status" value="1"/>
</dbReference>
<evidence type="ECO:0000256" key="1">
    <source>
        <dbReference type="SAM" id="Coils"/>
    </source>
</evidence>
<dbReference type="EMBL" id="FNNG01000025">
    <property type="protein sequence ID" value="SDX84467.1"/>
    <property type="molecule type" value="Genomic_DNA"/>
</dbReference>
<dbReference type="AlphaFoldDB" id="A0A1H3F0Z5"/>